<reference evidence="3 4" key="1">
    <citation type="journal article" date="2015" name="Int. J. Syst. Evol. Microbiol.">
        <title>Sporolactobacillus shoreae sp. nov. and Sporolactobacillus spathodeae sp. nov., two spore-forming lactic acid bacteria isolated from tree barks in Thailand.</title>
        <authorList>
            <person name="Thamacharoensuk T."/>
            <person name="Kitahara M."/>
            <person name="Ohkuma M."/>
            <person name="Thongchul N."/>
            <person name="Tanasupawat S."/>
        </authorList>
    </citation>
    <scope>NUCLEOTIDE SEQUENCE [LARGE SCALE GENOMIC DNA]</scope>
    <source>
        <strain evidence="3 4">BK92</strain>
    </source>
</reference>
<evidence type="ECO:0000313" key="4">
    <source>
        <dbReference type="Proteomes" id="UP000298347"/>
    </source>
</evidence>
<evidence type="ECO:0000313" key="3">
    <source>
        <dbReference type="EMBL" id="TGB00130.1"/>
    </source>
</evidence>
<dbReference type="GO" id="GO:0016758">
    <property type="term" value="F:hexosyltransferase activity"/>
    <property type="evidence" value="ECO:0007669"/>
    <property type="project" value="UniProtKB-ARBA"/>
</dbReference>
<accession>A0A4Z0GSZ6</accession>
<feature type="domain" description="Glycosyltransferase 2-like" evidence="2">
    <location>
        <begin position="10"/>
        <end position="167"/>
    </location>
</feature>
<dbReference type="Gene3D" id="3.90.550.10">
    <property type="entry name" value="Spore Coat Polysaccharide Biosynthesis Protein SpsA, Chain A"/>
    <property type="match status" value="1"/>
</dbReference>
<proteinExistence type="inferred from homology"/>
<dbReference type="Proteomes" id="UP000298347">
    <property type="component" value="Unassembled WGS sequence"/>
</dbReference>
<comment type="similarity">
    <text evidence="1">Belongs to the glycosyltransferase 2 family.</text>
</comment>
<keyword evidence="3" id="KW-0808">Transferase</keyword>
<comment type="caution">
    <text evidence="3">The sequence shown here is derived from an EMBL/GenBank/DDBJ whole genome shotgun (WGS) entry which is preliminary data.</text>
</comment>
<dbReference type="EMBL" id="SRJD01000001">
    <property type="protein sequence ID" value="TGB00130.1"/>
    <property type="molecule type" value="Genomic_DNA"/>
</dbReference>
<evidence type="ECO:0000256" key="1">
    <source>
        <dbReference type="ARBA" id="ARBA00006739"/>
    </source>
</evidence>
<sequence>MIMSSAPKISVIVPIYNVEKYLKKCLDSLASQTLKDIEVILVNDGSTDRSGEIMHQYAAKFSNFYAFDKTNGGLGQARNFGVTFAKGRYIAFVDSDDFVEPAAYEKMYSTAELTHSDLVIGNVIRFNAYKKFPSVLHQKVFSGTKLKTHVTRDHELIYDTTAWNKLFRTSFWKANHFSFPEKMLYEDIPITFPAHYLATTVDVLEDVVYAWRFRSFGDHSITQSRTDISNLRDRLKAIDMLNNFFEDQMITGELCEAKDYKLLSTDFLLYMNKLPAADSAYADYLLHYVTEYLREVPEKVLLRLQPIDRMKYYFVKEQDKEKLFRLINFQKTADFRRRRIIGRADGHYYDDLPFHDLVPKSFLQIENNLKVVQRTKKIFWDHNELVVKGSGFIEKIDVLRKKDVTMKFSLINEATGECIPISLTQLKKSRINTVRAAISGRIRKPHFDLVYHYDWSAFVVRIPFDRHPFEDLSSGTYTIRGEINAGGLSRSFIVAGKLGEKDLLQNIGKRDKIIRAKSGGSGKLYIVRE</sequence>
<dbReference type="Pfam" id="PF00535">
    <property type="entry name" value="Glycos_transf_2"/>
    <property type="match status" value="1"/>
</dbReference>
<dbReference type="AlphaFoldDB" id="A0A4Z0GSZ6"/>
<dbReference type="SUPFAM" id="SSF53448">
    <property type="entry name" value="Nucleotide-diphospho-sugar transferases"/>
    <property type="match status" value="1"/>
</dbReference>
<dbReference type="InterPro" id="IPR001173">
    <property type="entry name" value="Glyco_trans_2-like"/>
</dbReference>
<evidence type="ECO:0000259" key="2">
    <source>
        <dbReference type="Pfam" id="PF00535"/>
    </source>
</evidence>
<name>A0A4Z0GSZ6_9BACL</name>
<dbReference type="OrthoDB" id="396512at2"/>
<keyword evidence="4" id="KW-1185">Reference proteome</keyword>
<dbReference type="PANTHER" id="PTHR22916">
    <property type="entry name" value="GLYCOSYLTRANSFERASE"/>
    <property type="match status" value="1"/>
</dbReference>
<protein>
    <submittedName>
        <fullName evidence="3">Glycosyltransferase</fullName>
    </submittedName>
</protein>
<organism evidence="3 4">
    <name type="scientific">Sporolactobacillus shoreae</name>
    <dbReference type="NCBI Taxonomy" id="1465501"/>
    <lineage>
        <taxon>Bacteria</taxon>
        <taxon>Bacillati</taxon>
        <taxon>Bacillota</taxon>
        <taxon>Bacilli</taxon>
        <taxon>Bacillales</taxon>
        <taxon>Sporolactobacillaceae</taxon>
        <taxon>Sporolactobacillus</taxon>
    </lineage>
</organism>
<gene>
    <name evidence="3" type="ORF">E4665_00175</name>
</gene>
<dbReference type="InterPro" id="IPR029044">
    <property type="entry name" value="Nucleotide-diphossugar_trans"/>
</dbReference>
<dbReference type="CDD" id="cd00761">
    <property type="entry name" value="Glyco_tranf_GTA_type"/>
    <property type="match status" value="1"/>
</dbReference>
<dbReference type="PANTHER" id="PTHR22916:SF3">
    <property type="entry name" value="UDP-GLCNAC:BETAGAL BETA-1,3-N-ACETYLGLUCOSAMINYLTRANSFERASE-LIKE PROTEIN 1"/>
    <property type="match status" value="1"/>
</dbReference>